<dbReference type="EMBL" id="JASPKZ010008379">
    <property type="protein sequence ID" value="KAJ9579689.1"/>
    <property type="molecule type" value="Genomic_DNA"/>
</dbReference>
<gene>
    <name evidence="1" type="ORF">L9F63_004615</name>
</gene>
<feature type="non-terminal residue" evidence="1">
    <location>
        <position position="1"/>
    </location>
</feature>
<protein>
    <submittedName>
        <fullName evidence="1">Uncharacterized protein</fullName>
    </submittedName>
</protein>
<feature type="non-terminal residue" evidence="1">
    <location>
        <position position="49"/>
    </location>
</feature>
<sequence length="49" mass="5794">NRFFLELHKKDKSSKKPSIIIQIASAVNNEHQLKASKIEFHRMKFREGI</sequence>
<reference evidence="1" key="1">
    <citation type="journal article" date="2023" name="IScience">
        <title>Live-bearing cockroach genome reveals convergent evolutionary mechanisms linked to viviparity in insects and beyond.</title>
        <authorList>
            <person name="Fouks B."/>
            <person name="Harrison M.C."/>
            <person name="Mikhailova A.A."/>
            <person name="Marchal E."/>
            <person name="English S."/>
            <person name="Carruthers M."/>
            <person name="Jennings E.C."/>
            <person name="Chiamaka E.L."/>
            <person name="Frigard R.A."/>
            <person name="Pippel M."/>
            <person name="Attardo G.M."/>
            <person name="Benoit J.B."/>
            <person name="Bornberg-Bauer E."/>
            <person name="Tobe S.S."/>
        </authorList>
    </citation>
    <scope>NUCLEOTIDE SEQUENCE</scope>
    <source>
        <tissue evidence="1">Testes</tissue>
    </source>
</reference>
<comment type="caution">
    <text evidence="1">The sequence shown here is derived from an EMBL/GenBank/DDBJ whole genome shotgun (WGS) entry which is preliminary data.</text>
</comment>
<dbReference type="Proteomes" id="UP001233999">
    <property type="component" value="Unassembled WGS sequence"/>
</dbReference>
<evidence type="ECO:0000313" key="1">
    <source>
        <dbReference type="EMBL" id="KAJ9579689.1"/>
    </source>
</evidence>
<evidence type="ECO:0000313" key="2">
    <source>
        <dbReference type="Proteomes" id="UP001233999"/>
    </source>
</evidence>
<keyword evidence="2" id="KW-1185">Reference proteome</keyword>
<name>A0AAD8E7K8_DIPPU</name>
<accession>A0AAD8E7K8</accession>
<dbReference type="AlphaFoldDB" id="A0AAD8E7K8"/>
<proteinExistence type="predicted"/>
<reference evidence="1" key="2">
    <citation type="submission" date="2023-05" db="EMBL/GenBank/DDBJ databases">
        <authorList>
            <person name="Fouks B."/>
        </authorList>
    </citation>
    <scope>NUCLEOTIDE SEQUENCE</scope>
    <source>
        <strain evidence="1">Stay&amp;Tobe</strain>
        <tissue evidence="1">Testes</tissue>
    </source>
</reference>
<organism evidence="1 2">
    <name type="scientific">Diploptera punctata</name>
    <name type="common">Pacific beetle cockroach</name>
    <dbReference type="NCBI Taxonomy" id="6984"/>
    <lineage>
        <taxon>Eukaryota</taxon>
        <taxon>Metazoa</taxon>
        <taxon>Ecdysozoa</taxon>
        <taxon>Arthropoda</taxon>
        <taxon>Hexapoda</taxon>
        <taxon>Insecta</taxon>
        <taxon>Pterygota</taxon>
        <taxon>Neoptera</taxon>
        <taxon>Polyneoptera</taxon>
        <taxon>Dictyoptera</taxon>
        <taxon>Blattodea</taxon>
        <taxon>Blaberoidea</taxon>
        <taxon>Blaberidae</taxon>
        <taxon>Diplopterinae</taxon>
        <taxon>Diploptera</taxon>
    </lineage>
</organism>